<dbReference type="AlphaFoldDB" id="A0A0N0NK50"/>
<evidence type="ECO:0000256" key="2">
    <source>
        <dbReference type="SAM" id="MobiDB-lite"/>
    </source>
</evidence>
<reference evidence="3 4" key="1">
    <citation type="submission" date="2015-06" db="EMBL/GenBank/DDBJ databases">
        <title>Draft genome of the ant-associated black yeast Phialophora attae CBS 131958.</title>
        <authorList>
            <person name="Moreno L.F."/>
            <person name="Stielow B.J."/>
            <person name="de Hoog S."/>
            <person name="Vicente V.A."/>
            <person name="Weiss V.A."/>
            <person name="de Vries M."/>
            <person name="Cruz L.M."/>
            <person name="Souza E.M."/>
        </authorList>
    </citation>
    <scope>NUCLEOTIDE SEQUENCE [LARGE SCALE GENOMIC DNA]</scope>
    <source>
        <strain evidence="3 4">CBS 131958</strain>
    </source>
</reference>
<evidence type="ECO:0000256" key="1">
    <source>
        <dbReference type="SAM" id="Coils"/>
    </source>
</evidence>
<gene>
    <name evidence="3" type="ORF">AB675_3946</name>
</gene>
<name>A0A0N0NK50_9EURO</name>
<comment type="caution">
    <text evidence="3">The sequence shown here is derived from an EMBL/GenBank/DDBJ whole genome shotgun (WGS) entry which is preliminary data.</text>
</comment>
<dbReference type="PANTHER" id="PTHR28527">
    <property type="entry name" value="MATING-TYPE SWITCHING PROTEIN SWI2-RELATED"/>
    <property type="match status" value="1"/>
</dbReference>
<dbReference type="OrthoDB" id="27934at2759"/>
<accession>A0A0N0NK50</accession>
<proteinExistence type="predicted"/>
<feature type="region of interest" description="Disordered" evidence="2">
    <location>
        <begin position="1"/>
        <end position="62"/>
    </location>
</feature>
<protein>
    <submittedName>
        <fullName evidence="3">Uncharacterized protein</fullName>
    </submittedName>
</protein>
<dbReference type="Proteomes" id="UP000038010">
    <property type="component" value="Unassembled WGS sequence"/>
</dbReference>
<dbReference type="GO" id="GO:0006310">
    <property type="term" value="P:DNA recombination"/>
    <property type="evidence" value="ECO:0007669"/>
    <property type="project" value="TreeGrafter"/>
</dbReference>
<keyword evidence="1" id="KW-0175">Coiled coil</keyword>
<feature type="compositionally biased region" description="Low complexity" evidence="2">
    <location>
        <begin position="39"/>
        <end position="51"/>
    </location>
</feature>
<dbReference type="Gene3D" id="6.10.140.1020">
    <property type="match status" value="1"/>
</dbReference>
<organism evidence="3 4">
    <name type="scientific">Cyphellophora attinorum</name>
    <dbReference type="NCBI Taxonomy" id="1664694"/>
    <lineage>
        <taxon>Eukaryota</taxon>
        <taxon>Fungi</taxon>
        <taxon>Dikarya</taxon>
        <taxon>Ascomycota</taxon>
        <taxon>Pezizomycotina</taxon>
        <taxon>Eurotiomycetes</taxon>
        <taxon>Chaetothyriomycetidae</taxon>
        <taxon>Chaetothyriales</taxon>
        <taxon>Cyphellophoraceae</taxon>
        <taxon>Cyphellophora</taxon>
    </lineage>
</organism>
<evidence type="ECO:0000313" key="4">
    <source>
        <dbReference type="Proteomes" id="UP000038010"/>
    </source>
</evidence>
<feature type="region of interest" description="Disordered" evidence="2">
    <location>
        <begin position="158"/>
        <end position="177"/>
    </location>
</feature>
<dbReference type="GeneID" id="28735924"/>
<feature type="compositionally biased region" description="Polar residues" evidence="2">
    <location>
        <begin position="52"/>
        <end position="62"/>
    </location>
</feature>
<dbReference type="EMBL" id="LFJN01000023">
    <property type="protein sequence ID" value="KPI37638.1"/>
    <property type="molecule type" value="Genomic_DNA"/>
</dbReference>
<dbReference type="PANTHER" id="PTHR28527:SF1">
    <property type="entry name" value="SWI5-DEPENDENT RECOMBINATION DNA REPAIR PROTEIN 1"/>
    <property type="match status" value="1"/>
</dbReference>
<dbReference type="STRING" id="1664694.A0A0N0NK50"/>
<feature type="coiled-coil region" evidence="1">
    <location>
        <begin position="98"/>
        <end position="125"/>
    </location>
</feature>
<keyword evidence="4" id="KW-1185">Reference proteome</keyword>
<sequence>MAANVTMIQPPNKRPLRSIGHTATTSKLTKPFRSPLVRKSSSSVSTGSGKVNESSVATQQAQTESHDTIAAAPGALDTAIDDANNGHDADTNELYQQYMNLSRQLTQMRQSLDTAQQALNILKTDQAHVMQVLTDKWTCVVRGTAEELFEDMKTRAENESAWSRPRQRSPPWEDAKPTLSAEEQELLSFIQNEEHAEALKYGLVDSVEPPDEAPEQPPFTMATMLRQMDIDLDLVGYDEKEERFKT</sequence>
<dbReference type="RefSeq" id="XP_017997601.1">
    <property type="nucleotide sequence ID" value="XM_018144044.1"/>
</dbReference>
<dbReference type="VEuPathDB" id="FungiDB:AB675_3946"/>
<evidence type="ECO:0000313" key="3">
    <source>
        <dbReference type="EMBL" id="KPI37638.1"/>
    </source>
</evidence>